<evidence type="ECO:0000256" key="8">
    <source>
        <dbReference type="ARBA" id="ARBA00022840"/>
    </source>
</evidence>
<dbReference type="GO" id="GO:0006227">
    <property type="term" value="P:dUDP biosynthetic process"/>
    <property type="evidence" value="ECO:0007669"/>
    <property type="project" value="TreeGrafter"/>
</dbReference>
<evidence type="ECO:0000313" key="13">
    <source>
        <dbReference type="Proteomes" id="UP000063699"/>
    </source>
</evidence>
<evidence type="ECO:0000259" key="11">
    <source>
        <dbReference type="Pfam" id="PF02223"/>
    </source>
</evidence>
<dbReference type="PROSITE" id="PS01331">
    <property type="entry name" value="THYMIDYLATE_KINASE"/>
    <property type="match status" value="1"/>
</dbReference>
<gene>
    <name evidence="10" type="primary">tmk</name>
    <name evidence="12" type="ORF">AOZ06_48040</name>
</gene>
<dbReference type="Pfam" id="PF02223">
    <property type="entry name" value="Thymidylate_kin"/>
    <property type="match status" value="1"/>
</dbReference>
<dbReference type="InterPro" id="IPR018095">
    <property type="entry name" value="Thymidylate_kin_CS"/>
</dbReference>
<comment type="function">
    <text evidence="10">Phosphorylation of dTMP to form dTDP in both de novo and salvage pathways of dTTP synthesis.</text>
</comment>
<keyword evidence="13" id="KW-1185">Reference proteome</keyword>
<dbReference type="GO" id="GO:0006235">
    <property type="term" value="P:dTTP biosynthetic process"/>
    <property type="evidence" value="ECO:0007669"/>
    <property type="project" value="UniProtKB-UniRule"/>
</dbReference>
<feature type="domain" description="Thymidylate kinase-like" evidence="11">
    <location>
        <begin position="17"/>
        <end position="190"/>
    </location>
</feature>
<evidence type="ECO:0000256" key="2">
    <source>
        <dbReference type="ARBA" id="ARBA00012980"/>
    </source>
</evidence>
<protein>
    <recommendedName>
        <fullName evidence="3 10">Thymidylate kinase</fullName>
        <ecNumber evidence="2 10">2.7.4.9</ecNumber>
    </recommendedName>
    <alternativeName>
        <fullName evidence="10">dTMP kinase</fullName>
    </alternativeName>
</protein>
<sequence length="220" mass="24168">MCQGRTRVAVVGRLVVIEGLDGSGKRTLGAALTEAFQRRGAKVAQHAFPRYGDSVHADLVSDALHGRLGDVADSVHSMAVLFALDRHGARDALLRDLEDFDVVLVDRYIASNAAYQAARLHQDEHGEIVEWIRQLEVERFGLPVPDRQLLLRVPVDLAATRAETRDRVRDTYEKDGGLQARCSAVYDGLARVGWLAPWQVLDGSGDQDFEQLSGTLLADA</sequence>
<comment type="catalytic activity">
    <reaction evidence="9 10">
        <text>dTMP + ATP = dTDP + ADP</text>
        <dbReference type="Rhea" id="RHEA:13517"/>
        <dbReference type="ChEBI" id="CHEBI:30616"/>
        <dbReference type="ChEBI" id="CHEBI:58369"/>
        <dbReference type="ChEBI" id="CHEBI:63528"/>
        <dbReference type="ChEBI" id="CHEBI:456216"/>
        <dbReference type="EC" id="2.7.4.9"/>
    </reaction>
</comment>
<dbReference type="Gene3D" id="3.40.50.300">
    <property type="entry name" value="P-loop containing nucleotide triphosphate hydrolases"/>
    <property type="match status" value="1"/>
</dbReference>
<evidence type="ECO:0000256" key="6">
    <source>
        <dbReference type="ARBA" id="ARBA00022741"/>
    </source>
</evidence>
<evidence type="ECO:0000256" key="5">
    <source>
        <dbReference type="ARBA" id="ARBA00022727"/>
    </source>
</evidence>
<dbReference type="GO" id="GO:0005829">
    <property type="term" value="C:cytosol"/>
    <property type="evidence" value="ECO:0007669"/>
    <property type="project" value="TreeGrafter"/>
</dbReference>
<name>A0A0N9IBK1_9PSEU</name>
<evidence type="ECO:0000256" key="10">
    <source>
        <dbReference type="HAMAP-Rule" id="MF_00165"/>
    </source>
</evidence>
<dbReference type="EC" id="2.7.4.9" evidence="2 10"/>
<comment type="similarity">
    <text evidence="1 10">Belongs to the thymidylate kinase family.</text>
</comment>
<dbReference type="PANTHER" id="PTHR10344:SF4">
    <property type="entry name" value="UMP-CMP KINASE 2, MITOCHONDRIAL"/>
    <property type="match status" value="1"/>
</dbReference>
<evidence type="ECO:0000256" key="3">
    <source>
        <dbReference type="ARBA" id="ARBA00017144"/>
    </source>
</evidence>
<dbReference type="HAMAP" id="MF_00165">
    <property type="entry name" value="Thymidylate_kinase"/>
    <property type="match status" value="1"/>
</dbReference>
<dbReference type="KEGG" id="kphy:AOZ06_48040"/>
<organism evidence="12 13">
    <name type="scientific">Kibdelosporangium phytohabitans</name>
    <dbReference type="NCBI Taxonomy" id="860235"/>
    <lineage>
        <taxon>Bacteria</taxon>
        <taxon>Bacillati</taxon>
        <taxon>Actinomycetota</taxon>
        <taxon>Actinomycetes</taxon>
        <taxon>Pseudonocardiales</taxon>
        <taxon>Pseudonocardiaceae</taxon>
        <taxon>Kibdelosporangium</taxon>
    </lineage>
</organism>
<dbReference type="SUPFAM" id="SSF52540">
    <property type="entry name" value="P-loop containing nucleoside triphosphate hydrolases"/>
    <property type="match status" value="1"/>
</dbReference>
<dbReference type="EMBL" id="CP012752">
    <property type="protein sequence ID" value="ALG13588.1"/>
    <property type="molecule type" value="Genomic_DNA"/>
</dbReference>
<keyword evidence="5 10" id="KW-0545">Nucleotide biosynthesis</keyword>
<evidence type="ECO:0000256" key="1">
    <source>
        <dbReference type="ARBA" id="ARBA00009776"/>
    </source>
</evidence>
<dbReference type="GO" id="GO:0004798">
    <property type="term" value="F:dTMP kinase activity"/>
    <property type="evidence" value="ECO:0007669"/>
    <property type="project" value="UniProtKB-UniRule"/>
</dbReference>
<dbReference type="GO" id="GO:0005524">
    <property type="term" value="F:ATP binding"/>
    <property type="evidence" value="ECO:0007669"/>
    <property type="project" value="UniProtKB-UniRule"/>
</dbReference>
<comment type="caution">
    <text evidence="10">Lacks conserved residue(s) required for the propagation of feature annotation.</text>
</comment>
<dbReference type="CDD" id="cd01672">
    <property type="entry name" value="TMPK"/>
    <property type="match status" value="1"/>
</dbReference>
<dbReference type="STRING" id="860235.AOZ06_48040"/>
<keyword evidence="7 10" id="KW-0418">Kinase</keyword>
<proteinExistence type="inferred from homology"/>
<reference evidence="12 13" key="1">
    <citation type="submission" date="2015-07" db="EMBL/GenBank/DDBJ databases">
        <title>Genome sequencing of Kibdelosporangium phytohabitans.</title>
        <authorList>
            <person name="Qin S."/>
            <person name="Xing K."/>
        </authorList>
    </citation>
    <scope>NUCLEOTIDE SEQUENCE [LARGE SCALE GENOMIC DNA]</scope>
    <source>
        <strain evidence="12 13">KLBMP1111</strain>
    </source>
</reference>
<accession>A0A0N9IBK1</accession>
<dbReference type="InterPro" id="IPR027417">
    <property type="entry name" value="P-loop_NTPase"/>
</dbReference>
<keyword evidence="8 10" id="KW-0067">ATP-binding</keyword>
<dbReference type="NCBIfam" id="NF005923">
    <property type="entry name" value="PRK07933.1"/>
    <property type="match status" value="1"/>
</dbReference>
<evidence type="ECO:0000313" key="12">
    <source>
        <dbReference type="EMBL" id="ALG13588.1"/>
    </source>
</evidence>
<evidence type="ECO:0000256" key="7">
    <source>
        <dbReference type="ARBA" id="ARBA00022777"/>
    </source>
</evidence>
<evidence type="ECO:0000256" key="9">
    <source>
        <dbReference type="ARBA" id="ARBA00048743"/>
    </source>
</evidence>
<dbReference type="Proteomes" id="UP000063699">
    <property type="component" value="Chromosome"/>
</dbReference>
<dbReference type="InterPro" id="IPR039430">
    <property type="entry name" value="Thymidylate_kin-like_dom"/>
</dbReference>
<dbReference type="AlphaFoldDB" id="A0A0N9IBK1"/>
<dbReference type="InterPro" id="IPR018094">
    <property type="entry name" value="Thymidylate_kinase"/>
</dbReference>
<keyword evidence="6 10" id="KW-0547">Nucleotide-binding</keyword>
<keyword evidence="4 10" id="KW-0808">Transferase</keyword>
<dbReference type="PANTHER" id="PTHR10344">
    <property type="entry name" value="THYMIDYLATE KINASE"/>
    <property type="match status" value="1"/>
</dbReference>
<evidence type="ECO:0000256" key="4">
    <source>
        <dbReference type="ARBA" id="ARBA00022679"/>
    </source>
</evidence>
<dbReference type="GO" id="GO:0006233">
    <property type="term" value="P:dTDP biosynthetic process"/>
    <property type="evidence" value="ECO:0007669"/>
    <property type="project" value="InterPro"/>
</dbReference>